<feature type="region of interest" description="Disordered" evidence="3">
    <location>
        <begin position="72"/>
        <end position="198"/>
    </location>
</feature>
<evidence type="ECO:0000256" key="1">
    <source>
        <dbReference type="ARBA" id="ARBA00022723"/>
    </source>
</evidence>
<dbReference type="EMBL" id="JANBVO010000010">
    <property type="protein sequence ID" value="KAJ9149417.1"/>
    <property type="molecule type" value="Genomic_DNA"/>
</dbReference>
<evidence type="ECO:0000313" key="6">
    <source>
        <dbReference type="Proteomes" id="UP001174694"/>
    </source>
</evidence>
<feature type="compositionally biased region" description="Acidic residues" evidence="3">
    <location>
        <begin position="443"/>
        <end position="456"/>
    </location>
</feature>
<feature type="domain" description="Zn(2)-C6 fungal-type" evidence="4">
    <location>
        <begin position="34"/>
        <end position="62"/>
    </location>
</feature>
<feature type="compositionally biased region" description="Polar residues" evidence="3">
    <location>
        <begin position="824"/>
        <end position="834"/>
    </location>
</feature>
<reference evidence="5" key="1">
    <citation type="submission" date="2022-07" db="EMBL/GenBank/DDBJ databases">
        <title>Fungi with potential for degradation of polypropylene.</title>
        <authorList>
            <person name="Gostincar C."/>
        </authorList>
    </citation>
    <scope>NUCLEOTIDE SEQUENCE</scope>
    <source>
        <strain evidence="5">EXF-13308</strain>
    </source>
</reference>
<feature type="compositionally biased region" description="Polar residues" evidence="3">
    <location>
        <begin position="937"/>
        <end position="948"/>
    </location>
</feature>
<dbReference type="InterPro" id="IPR036864">
    <property type="entry name" value="Zn2-C6_fun-type_DNA-bd_sf"/>
</dbReference>
<dbReference type="InterPro" id="IPR001138">
    <property type="entry name" value="Zn2Cys6_DnaBD"/>
</dbReference>
<dbReference type="PANTHER" id="PTHR47783:SF1">
    <property type="entry name" value="ZN(II)2CYS6 TRANSCRIPTION FACTOR (EUROFUNG)"/>
    <property type="match status" value="1"/>
</dbReference>
<evidence type="ECO:0000256" key="2">
    <source>
        <dbReference type="ARBA" id="ARBA00023242"/>
    </source>
</evidence>
<accession>A0AA38VS63</accession>
<feature type="region of interest" description="Disordered" evidence="3">
    <location>
        <begin position="424"/>
        <end position="456"/>
    </location>
</feature>
<proteinExistence type="predicted"/>
<sequence length="1059" mass="116722">MTTLVNGTLPLPKQIRFVNNQGQPPSKRRRINAACLTCRKRKTRCAGERPQCSTCTTNGHVCLGYNEAVEKRKGADGSLRRDAEAATADQGTELHDPLDEEEDDDDEVEEAPWKAHNAAKQNDHMPGSSTARRSSDSSAGAAPRPARPATHGNEWEHDFQQVHHQQDRSKRPSYARTVSFSEDSRSSNNRSPLQHHAERRKMPYFRYFGPTAIVPGYKQMVVNVSVRDRRRSMGGSFSAPSPGSAMGHPSIFPGPPHSETVCESLEDMPVYDPNDTEPVHPLIVSLVKTFFLHLGCNYPFLHESHFLRMLIEKRVESILVDAMCSLAARFSDLPIFTAGGDPTLTRSEYGQAFAQRAKAATVDTFPCPSVAAVQACLLIAYESFGANQDSALWMYLGIAIRMALDLGLQKMVGIKYQGERDPWYTRTRSRNSTGDIGEIDSGAAEEEDQLSPEEQQEIEQERIDTFWAVFILDRVISSGTGRPVTFRDDDFELALPEPSVDPVSGWPAPFPTFLEVIHLYGRASDVLNNIRDARDLTRDKMTKLAEMESDLTKIYQKQDARLHFNAFNFQEYVKAGQGTTFILLHFWFHALIIILHQPTLLAPFGNLSRGRQLSPTSRELSMSSAKTIADILAFAELIDPKSLISNPFTSQPIYIAACAFLMESVANASHSTSREDGPSLGLKGETNRAHHSQSNSMGDAKVSKHSLLASAANQNYQRCYKSLQQLHAYWGGVKYILTALDQKSKGIWDCETYTNEEYESARLPRRASLSRFPRLENPSSPSVPPIAWSLTGTTNSPNSSLTLLYPNIGANAPFHQAAPPQPDSEPTASASTPPGNMIYDPIRQSLPEPTAMFPPAYPQPNVSAVRYSAHPPRGQRLSTSSLHFNQTSAKSLLKYESFPPDDVERHTSETDGKHGILANMAQGTVHPPPPSLPAHSYTPSSHHSSNYEPSIIRGESPVDRLTDTGLKPGHRQHDNQISGHNPAGGGEYPQEFAQDGLGSGSYAYLGPGGPISDVITFDSQEIDIAAFGLPNEMMTPWLEYLPGDVLNLFEGGVNGTSQG</sequence>
<dbReference type="GO" id="GO:0006351">
    <property type="term" value="P:DNA-templated transcription"/>
    <property type="evidence" value="ECO:0007669"/>
    <property type="project" value="InterPro"/>
</dbReference>
<dbReference type="GO" id="GO:0008270">
    <property type="term" value="F:zinc ion binding"/>
    <property type="evidence" value="ECO:0007669"/>
    <property type="project" value="InterPro"/>
</dbReference>
<dbReference type="SUPFAM" id="SSF57701">
    <property type="entry name" value="Zn2/Cys6 DNA-binding domain"/>
    <property type="match status" value="1"/>
</dbReference>
<protein>
    <submittedName>
        <fullName evidence="5">Pathway-specific nitrogen regulator</fullName>
    </submittedName>
</protein>
<keyword evidence="1" id="KW-0479">Metal-binding</keyword>
<dbReference type="GO" id="GO:0003677">
    <property type="term" value="F:DNA binding"/>
    <property type="evidence" value="ECO:0007669"/>
    <property type="project" value="InterPro"/>
</dbReference>
<feature type="compositionally biased region" description="Basic and acidic residues" evidence="3">
    <location>
        <begin position="72"/>
        <end position="84"/>
    </location>
</feature>
<feature type="region of interest" description="Disordered" evidence="3">
    <location>
        <begin position="812"/>
        <end position="840"/>
    </location>
</feature>
<dbReference type="CDD" id="cd00067">
    <property type="entry name" value="GAL4"/>
    <property type="match status" value="1"/>
</dbReference>
<keyword evidence="6" id="KW-1185">Reference proteome</keyword>
<evidence type="ECO:0000256" key="3">
    <source>
        <dbReference type="SAM" id="MobiDB-lite"/>
    </source>
</evidence>
<dbReference type="CDD" id="cd12148">
    <property type="entry name" value="fungal_TF_MHR"/>
    <property type="match status" value="1"/>
</dbReference>
<name>A0AA38VS63_9PEZI</name>
<evidence type="ECO:0000313" key="5">
    <source>
        <dbReference type="EMBL" id="KAJ9149417.1"/>
    </source>
</evidence>
<dbReference type="SMART" id="SM00066">
    <property type="entry name" value="GAL4"/>
    <property type="match status" value="1"/>
</dbReference>
<feature type="compositionally biased region" description="Acidic residues" evidence="3">
    <location>
        <begin position="98"/>
        <end position="110"/>
    </location>
</feature>
<feature type="compositionally biased region" description="Basic and acidic residues" evidence="3">
    <location>
        <begin position="153"/>
        <end position="170"/>
    </location>
</feature>
<keyword evidence="2" id="KW-0539">Nucleus</keyword>
<gene>
    <name evidence="5" type="ORF">NKR23_g4384</name>
</gene>
<feature type="compositionally biased region" description="Polar residues" evidence="3">
    <location>
        <begin position="176"/>
        <end position="192"/>
    </location>
</feature>
<dbReference type="GO" id="GO:0000981">
    <property type="term" value="F:DNA-binding transcription factor activity, RNA polymerase II-specific"/>
    <property type="evidence" value="ECO:0007669"/>
    <property type="project" value="InterPro"/>
</dbReference>
<feature type="region of interest" description="Disordered" evidence="3">
    <location>
        <begin position="671"/>
        <end position="700"/>
    </location>
</feature>
<dbReference type="AlphaFoldDB" id="A0AA38VS63"/>
<dbReference type="Pfam" id="PF00172">
    <property type="entry name" value="Zn_clus"/>
    <property type="match status" value="1"/>
</dbReference>
<dbReference type="InterPro" id="IPR007219">
    <property type="entry name" value="XnlR_reg_dom"/>
</dbReference>
<feature type="compositionally biased region" description="Low complexity" evidence="3">
    <location>
        <begin position="126"/>
        <end position="150"/>
    </location>
</feature>
<dbReference type="SMART" id="SM00906">
    <property type="entry name" value="Fungal_trans"/>
    <property type="match status" value="1"/>
</dbReference>
<dbReference type="PROSITE" id="PS00463">
    <property type="entry name" value="ZN2_CY6_FUNGAL_1"/>
    <property type="match status" value="1"/>
</dbReference>
<dbReference type="Gene3D" id="4.10.240.10">
    <property type="entry name" value="Zn(2)-C6 fungal-type DNA-binding domain"/>
    <property type="match status" value="1"/>
</dbReference>
<dbReference type="PANTHER" id="PTHR47783">
    <property type="entry name" value="ZN(II)2CYS6 TRANSCRIPTION FACTOR (EUROFUNG)-RELATED"/>
    <property type="match status" value="1"/>
</dbReference>
<dbReference type="Pfam" id="PF04082">
    <property type="entry name" value="Fungal_trans"/>
    <property type="match status" value="1"/>
</dbReference>
<dbReference type="PROSITE" id="PS50048">
    <property type="entry name" value="ZN2_CY6_FUNGAL_2"/>
    <property type="match status" value="1"/>
</dbReference>
<dbReference type="Proteomes" id="UP001174694">
    <property type="component" value="Unassembled WGS sequence"/>
</dbReference>
<evidence type="ECO:0000259" key="4">
    <source>
        <dbReference type="PROSITE" id="PS50048"/>
    </source>
</evidence>
<feature type="region of interest" description="Disordered" evidence="3">
    <location>
        <begin position="920"/>
        <end position="994"/>
    </location>
</feature>
<comment type="caution">
    <text evidence="5">The sequence shown here is derived from an EMBL/GenBank/DDBJ whole genome shotgun (WGS) entry which is preliminary data.</text>
</comment>
<organism evidence="5 6">
    <name type="scientific">Pleurostoma richardsiae</name>
    <dbReference type="NCBI Taxonomy" id="41990"/>
    <lineage>
        <taxon>Eukaryota</taxon>
        <taxon>Fungi</taxon>
        <taxon>Dikarya</taxon>
        <taxon>Ascomycota</taxon>
        <taxon>Pezizomycotina</taxon>
        <taxon>Sordariomycetes</taxon>
        <taxon>Sordariomycetidae</taxon>
        <taxon>Calosphaeriales</taxon>
        <taxon>Pleurostomataceae</taxon>
        <taxon>Pleurostoma</taxon>
    </lineage>
</organism>